<gene>
    <name evidence="9" type="ORF">L3X38_037213</name>
</gene>
<dbReference type="SUPFAM" id="SSF56672">
    <property type="entry name" value="DNA/RNA polymerases"/>
    <property type="match status" value="1"/>
</dbReference>
<keyword evidence="1" id="KW-0808">Transferase</keyword>
<evidence type="ECO:0000256" key="4">
    <source>
        <dbReference type="ARBA" id="ARBA00022759"/>
    </source>
</evidence>
<evidence type="ECO:0000313" key="10">
    <source>
        <dbReference type="Proteomes" id="UP001054821"/>
    </source>
</evidence>
<dbReference type="InterPro" id="IPR043502">
    <property type="entry name" value="DNA/RNA_pol_sf"/>
</dbReference>
<evidence type="ECO:0000256" key="7">
    <source>
        <dbReference type="SAM" id="MobiDB-lite"/>
    </source>
</evidence>
<evidence type="ECO:0000259" key="8">
    <source>
        <dbReference type="PROSITE" id="PS50879"/>
    </source>
</evidence>
<name>A0AAD4V4R7_PRUDU</name>
<feature type="domain" description="RNase H type-1" evidence="8">
    <location>
        <begin position="347"/>
        <end position="476"/>
    </location>
</feature>
<evidence type="ECO:0000256" key="2">
    <source>
        <dbReference type="ARBA" id="ARBA00022695"/>
    </source>
</evidence>
<proteinExistence type="predicted"/>
<keyword evidence="6" id="KW-0695">RNA-directed DNA polymerase</keyword>
<dbReference type="CDD" id="cd09279">
    <property type="entry name" value="RNase_HI_like"/>
    <property type="match status" value="1"/>
</dbReference>
<dbReference type="InterPro" id="IPR036397">
    <property type="entry name" value="RNaseH_sf"/>
</dbReference>
<dbReference type="GO" id="GO:0003964">
    <property type="term" value="F:RNA-directed DNA polymerase activity"/>
    <property type="evidence" value="ECO:0007669"/>
    <property type="project" value="UniProtKB-KW"/>
</dbReference>
<keyword evidence="10" id="KW-1185">Reference proteome</keyword>
<keyword evidence="3" id="KW-0540">Nuclease</keyword>
<dbReference type="Gene3D" id="3.30.420.10">
    <property type="entry name" value="Ribonuclease H-like superfamily/Ribonuclease H"/>
    <property type="match status" value="2"/>
</dbReference>
<dbReference type="Pfam" id="PF17921">
    <property type="entry name" value="Integrase_H2C2"/>
    <property type="match status" value="1"/>
</dbReference>
<keyword evidence="4" id="KW-0255">Endonuclease</keyword>
<dbReference type="SUPFAM" id="SSF53098">
    <property type="entry name" value="Ribonuclease H-like"/>
    <property type="match status" value="2"/>
</dbReference>
<dbReference type="GO" id="GO:0003676">
    <property type="term" value="F:nucleic acid binding"/>
    <property type="evidence" value="ECO:0007669"/>
    <property type="project" value="InterPro"/>
</dbReference>
<keyword evidence="5" id="KW-0378">Hydrolase</keyword>
<evidence type="ECO:0000256" key="3">
    <source>
        <dbReference type="ARBA" id="ARBA00022722"/>
    </source>
</evidence>
<dbReference type="InterPro" id="IPR041588">
    <property type="entry name" value="Integrase_H2C2"/>
</dbReference>
<protein>
    <recommendedName>
        <fullName evidence="8">RNase H type-1 domain-containing protein</fullName>
    </recommendedName>
</protein>
<evidence type="ECO:0000256" key="5">
    <source>
        <dbReference type="ARBA" id="ARBA00022801"/>
    </source>
</evidence>
<dbReference type="AlphaFoldDB" id="A0AAD4V4R7"/>
<feature type="compositionally biased region" description="Polar residues" evidence="7">
    <location>
        <begin position="1"/>
        <end position="24"/>
    </location>
</feature>
<comment type="caution">
    <text evidence="9">The sequence shown here is derived from an EMBL/GenBank/DDBJ whole genome shotgun (WGS) entry which is preliminary data.</text>
</comment>
<dbReference type="Pfam" id="PF13456">
    <property type="entry name" value="RVT_3"/>
    <property type="match status" value="1"/>
</dbReference>
<dbReference type="PANTHER" id="PTHR48475">
    <property type="entry name" value="RIBONUCLEASE H"/>
    <property type="match status" value="1"/>
</dbReference>
<evidence type="ECO:0000313" key="9">
    <source>
        <dbReference type="EMBL" id="KAI5317506.1"/>
    </source>
</evidence>
<accession>A0AAD4V4R7</accession>
<dbReference type="Pfam" id="PF17917">
    <property type="entry name" value="RT_RNaseH"/>
    <property type="match status" value="1"/>
</dbReference>
<organism evidence="9 10">
    <name type="scientific">Prunus dulcis</name>
    <name type="common">Almond</name>
    <name type="synonym">Amygdalus dulcis</name>
    <dbReference type="NCBI Taxonomy" id="3755"/>
    <lineage>
        <taxon>Eukaryota</taxon>
        <taxon>Viridiplantae</taxon>
        <taxon>Streptophyta</taxon>
        <taxon>Embryophyta</taxon>
        <taxon>Tracheophyta</taxon>
        <taxon>Spermatophyta</taxon>
        <taxon>Magnoliopsida</taxon>
        <taxon>eudicotyledons</taxon>
        <taxon>Gunneridae</taxon>
        <taxon>Pentapetalae</taxon>
        <taxon>rosids</taxon>
        <taxon>fabids</taxon>
        <taxon>Rosales</taxon>
        <taxon>Rosaceae</taxon>
        <taxon>Amygdaloideae</taxon>
        <taxon>Amygdaleae</taxon>
        <taxon>Prunus</taxon>
    </lineage>
</organism>
<dbReference type="PANTHER" id="PTHR48475:SF1">
    <property type="entry name" value="RNASE H TYPE-1 DOMAIN-CONTAINING PROTEIN"/>
    <property type="match status" value="1"/>
</dbReference>
<dbReference type="EMBL" id="JAJFAZ020000007">
    <property type="protein sequence ID" value="KAI5317506.1"/>
    <property type="molecule type" value="Genomic_DNA"/>
</dbReference>
<keyword evidence="2" id="KW-0548">Nucleotidyltransferase</keyword>
<evidence type="ECO:0000256" key="1">
    <source>
        <dbReference type="ARBA" id="ARBA00022679"/>
    </source>
</evidence>
<feature type="region of interest" description="Disordered" evidence="7">
    <location>
        <begin position="1"/>
        <end position="31"/>
    </location>
</feature>
<dbReference type="InterPro" id="IPR012337">
    <property type="entry name" value="RNaseH-like_sf"/>
</dbReference>
<dbReference type="InterPro" id="IPR041373">
    <property type="entry name" value="RT_RNaseH"/>
</dbReference>
<sequence>MKFLKESTTMPLPKLSNSDVSKSSVPGFVRPLQDATRREYLPVKRTKEGFDPNAYKLMSKAGYDFGLSSSLGELNPDITGERTHNLSETQKKLKEQGYTIGSARTGLGFTPVPPVKISAIRKEKKAEAQHISVEVVEEEAEPKAIKRASVFDRLAKPTQRTSVFGRIKESISRPSVFKRISRHQNQRGIQSAPRISALERLEVPSQPSEEKKKRELESGVLVDSTEDNEIRSLIPSRMKRLSTLDVTSEKTCLALVFAIQKLRHYMQAFTVHLIARADPVRYVMSKPVMTGRLAKWALLLNQYEIIYTPAKAVKGQVVADFLADHPIPADWEISDDLPDEQVFFADVSPAWMMFFDGSARKDGAGAGVVFVSPERHVLPYSFSLSELCSNNVTEYQALIMGLQMAVEMKISSLEVYGDSMLVINQLLTHYEVRKDDLIPYHQLATQLLESFDSMTLEHVPRKDNQMADALANLAATLALTKEEAINLPVCQRWVVSLTLRTSQEGVNVISVLSIDVDNWRQPLIDYLEHGKLPDYSRHRSEVRRRAPRFIYYKEILYRRSFEGVFLRCLDEEDAFKAMEEAHSGICGAHQSGPKLHFQIKRMGYYWPTMVKDCMDYVKKCQACQFHANFIHQPPEPLHPTITSWPFDAWGLDVVGPIAPKSSDGHSYILAATDYFSKWRKLCL</sequence>
<reference evidence="9 10" key="1">
    <citation type="journal article" date="2022" name="G3 (Bethesda)">
        <title>Whole-genome sequence and methylome profiling of the almond [Prunus dulcis (Mill.) D.A. Webb] cultivar 'Nonpareil'.</title>
        <authorList>
            <person name="D'Amico-Willman K.M."/>
            <person name="Ouma W.Z."/>
            <person name="Meulia T."/>
            <person name="Sideli G.M."/>
            <person name="Gradziel T.M."/>
            <person name="Fresnedo-Ramirez J."/>
        </authorList>
    </citation>
    <scope>NUCLEOTIDE SEQUENCE [LARGE SCALE GENOMIC DNA]</scope>
    <source>
        <strain evidence="9">Clone GOH B32 T37-40</strain>
    </source>
</reference>
<dbReference type="PROSITE" id="PS50879">
    <property type="entry name" value="RNASE_H_1"/>
    <property type="match status" value="1"/>
</dbReference>
<dbReference type="GO" id="GO:0004523">
    <property type="term" value="F:RNA-DNA hybrid ribonuclease activity"/>
    <property type="evidence" value="ECO:0007669"/>
    <property type="project" value="InterPro"/>
</dbReference>
<dbReference type="Proteomes" id="UP001054821">
    <property type="component" value="Chromosome 7"/>
</dbReference>
<evidence type="ECO:0000256" key="6">
    <source>
        <dbReference type="ARBA" id="ARBA00022918"/>
    </source>
</evidence>
<dbReference type="InterPro" id="IPR002156">
    <property type="entry name" value="RNaseH_domain"/>
</dbReference>
<dbReference type="Gene3D" id="1.10.340.70">
    <property type="match status" value="1"/>
</dbReference>